<name>A0A8K0GC30_IGNLU</name>
<evidence type="ECO:0000313" key="3">
    <source>
        <dbReference type="Proteomes" id="UP000801492"/>
    </source>
</evidence>
<protein>
    <submittedName>
        <fullName evidence="2">Uncharacterized protein</fullName>
    </submittedName>
</protein>
<dbReference type="OrthoDB" id="3501850at2759"/>
<dbReference type="EMBL" id="VTPC01007425">
    <property type="protein sequence ID" value="KAF2894029.1"/>
    <property type="molecule type" value="Genomic_DNA"/>
</dbReference>
<comment type="caution">
    <text evidence="2">The sequence shown here is derived from an EMBL/GenBank/DDBJ whole genome shotgun (WGS) entry which is preliminary data.</text>
</comment>
<feature type="region of interest" description="Disordered" evidence="1">
    <location>
        <begin position="18"/>
        <end position="107"/>
    </location>
</feature>
<organism evidence="2 3">
    <name type="scientific">Ignelater luminosus</name>
    <name type="common">Cucubano</name>
    <name type="synonym">Pyrophorus luminosus</name>
    <dbReference type="NCBI Taxonomy" id="2038154"/>
    <lineage>
        <taxon>Eukaryota</taxon>
        <taxon>Metazoa</taxon>
        <taxon>Ecdysozoa</taxon>
        <taxon>Arthropoda</taxon>
        <taxon>Hexapoda</taxon>
        <taxon>Insecta</taxon>
        <taxon>Pterygota</taxon>
        <taxon>Neoptera</taxon>
        <taxon>Endopterygota</taxon>
        <taxon>Coleoptera</taxon>
        <taxon>Polyphaga</taxon>
        <taxon>Elateriformia</taxon>
        <taxon>Elateroidea</taxon>
        <taxon>Elateridae</taxon>
        <taxon>Agrypninae</taxon>
        <taxon>Pyrophorini</taxon>
        <taxon>Ignelater</taxon>
    </lineage>
</organism>
<feature type="compositionally biased region" description="Polar residues" evidence="1">
    <location>
        <begin position="146"/>
        <end position="158"/>
    </location>
</feature>
<keyword evidence="3" id="KW-1185">Reference proteome</keyword>
<proteinExistence type="predicted"/>
<reference evidence="2" key="1">
    <citation type="submission" date="2019-08" db="EMBL/GenBank/DDBJ databases">
        <title>The genome of the North American firefly Photinus pyralis.</title>
        <authorList>
            <consortium name="Photinus pyralis genome working group"/>
            <person name="Fallon T.R."/>
            <person name="Sander Lower S.E."/>
            <person name="Weng J.-K."/>
        </authorList>
    </citation>
    <scope>NUCLEOTIDE SEQUENCE</scope>
    <source>
        <strain evidence="2">TRF0915ILg1</strain>
        <tissue evidence="2">Whole body</tissue>
    </source>
</reference>
<feature type="region of interest" description="Disordered" evidence="1">
    <location>
        <begin position="223"/>
        <end position="244"/>
    </location>
</feature>
<evidence type="ECO:0000313" key="2">
    <source>
        <dbReference type="EMBL" id="KAF2894029.1"/>
    </source>
</evidence>
<feature type="compositionally biased region" description="Pro residues" evidence="1">
    <location>
        <begin position="225"/>
        <end position="244"/>
    </location>
</feature>
<feature type="compositionally biased region" description="Polar residues" evidence="1">
    <location>
        <begin position="124"/>
        <end position="137"/>
    </location>
</feature>
<feature type="compositionally biased region" description="Polar residues" evidence="1">
    <location>
        <begin position="78"/>
        <end position="104"/>
    </location>
</feature>
<dbReference type="AlphaFoldDB" id="A0A8K0GC30"/>
<feature type="region of interest" description="Disordered" evidence="1">
    <location>
        <begin position="124"/>
        <end position="158"/>
    </location>
</feature>
<accession>A0A8K0GC30</accession>
<feature type="compositionally biased region" description="Polar residues" evidence="1">
    <location>
        <begin position="22"/>
        <end position="47"/>
    </location>
</feature>
<gene>
    <name evidence="2" type="ORF">ILUMI_12145</name>
</gene>
<evidence type="ECO:0000256" key="1">
    <source>
        <dbReference type="SAM" id="MobiDB-lite"/>
    </source>
</evidence>
<sequence length="244" mass="26822">MELVSKWNSVYLENEKWDSDSDISLGTHSPPLSSPNPLRYSSPTPISTFRFGPHSPGPMPAQYRFGNHSPPAFRLDRQSSPNSNLKRLGDSNSPVNLDNSTSNFRLDRNAPNNLRMAVSESPINVDSSTDFRSNKNSPIRVDMDNSPPQTSLQHSPPINLRVNPQDSLGLRIHPETPMPLRLGATTPLRIQVTMPSKMTTTPSPQTSLHMGETPHGIGGIVRIAPPSPANPPPLHRPFSPPRLT</sequence>
<dbReference type="Proteomes" id="UP000801492">
    <property type="component" value="Unassembled WGS sequence"/>
</dbReference>